<dbReference type="SUPFAM" id="SSF56112">
    <property type="entry name" value="Protein kinase-like (PK-like)"/>
    <property type="match status" value="1"/>
</dbReference>
<accession>A0A8H3DR66</accession>
<name>A0A8H3DR66_9AGAM</name>
<reference evidence="1" key="1">
    <citation type="submission" date="2021-01" db="EMBL/GenBank/DDBJ databases">
        <authorList>
            <person name="Kaushik A."/>
        </authorList>
    </citation>
    <scope>NUCLEOTIDE SEQUENCE</scope>
    <source>
        <strain evidence="1">AG4-RS23</strain>
    </source>
</reference>
<gene>
    <name evidence="1" type="ORF">RDB_LOCUS177383</name>
</gene>
<evidence type="ECO:0008006" key="3">
    <source>
        <dbReference type="Google" id="ProtNLM"/>
    </source>
</evidence>
<comment type="caution">
    <text evidence="1">The sequence shown here is derived from an EMBL/GenBank/DDBJ whole genome shotgun (WGS) entry which is preliminary data.</text>
</comment>
<dbReference type="EMBL" id="CAJMWY010004461">
    <property type="protein sequence ID" value="CAE6532572.1"/>
    <property type="molecule type" value="Genomic_DNA"/>
</dbReference>
<dbReference type="AlphaFoldDB" id="A0A8H3DR66"/>
<organism evidence="1 2">
    <name type="scientific">Rhizoctonia solani</name>
    <dbReference type="NCBI Taxonomy" id="456999"/>
    <lineage>
        <taxon>Eukaryota</taxon>
        <taxon>Fungi</taxon>
        <taxon>Dikarya</taxon>
        <taxon>Basidiomycota</taxon>
        <taxon>Agaricomycotina</taxon>
        <taxon>Agaricomycetes</taxon>
        <taxon>Cantharellales</taxon>
        <taxon>Ceratobasidiaceae</taxon>
        <taxon>Rhizoctonia</taxon>
    </lineage>
</organism>
<dbReference type="Gene3D" id="1.10.510.10">
    <property type="entry name" value="Transferase(Phosphotransferase) domain 1"/>
    <property type="match status" value="1"/>
</dbReference>
<protein>
    <recommendedName>
        <fullName evidence="3">Protein kinase domain-containing protein</fullName>
    </recommendedName>
</protein>
<evidence type="ECO:0000313" key="2">
    <source>
        <dbReference type="Proteomes" id="UP000663861"/>
    </source>
</evidence>
<evidence type="ECO:0000313" key="1">
    <source>
        <dbReference type="EMBL" id="CAE6532572.1"/>
    </source>
</evidence>
<proteinExistence type="predicted"/>
<dbReference type="InterPro" id="IPR011009">
    <property type="entry name" value="Kinase-like_dom_sf"/>
</dbReference>
<dbReference type="Proteomes" id="UP000663861">
    <property type="component" value="Unassembled WGS sequence"/>
</dbReference>
<sequence length="158" mass="18601">MLRPKYSRLEKNIRYYFIDMGFATWLRDPDASRLVTGKSARIMAPEQKINRPYDPFLVDVYQLGMVIMQDIIPINEALDCLKPLAEEMVRSEPSARPALTKAQQSMNTVFFRLSGVRYRWPLIPREARFRAKGVYFVWGLVSEVRYWLGKILRLLVRL</sequence>